<evidence type="ECO:0000313" key="3">
    <source>
        <dbReference type="Proteomes" id="UP001418222"/>
    </source>
</evidence>
<accession>A0AAP0BRZ2</accession>
<feature type="compositionally biased region" description="Basic and acidic residues" evidence="1">
    <location>
        <begin position="20"/>
        <end position="29"/>
    </location>
</feature>
<organism evidence="2 3">
    <name type="scientific">Platanthera zijinensis</name>
    <dbReference type="NCBI Taxonomy" id="2320716"/>
    <lineage>
        <taxon>Eukaryota</taxon>
        <taxon>Viridiplantae</taxon>
        <taxon>Streptophyta</taxon>
        <taxon>Embryophyta</taxon>
        <taxon>Tracheophyta</taxon>
        <taxon>Spermatophyta</taxon>
        <taxon>Magnoliopsida</taxon>
        <taxon>Liliopsida</taxon>
        <taxon>Asparagales</taxon>
        <taxon>Orchidaceae</taxon>
        <taxon>Orchidoideae</taxon>
        <taxon>Orchideae</taxon>
        <taxon>Orchidinae</taxon>
        <taxon>Platanthera</taxon>
    </lineage>
</organism>
<proteinExistence type="predicted"/>
<protein>
    <submittedName>
        <fullName evidence="2">Uncharacterized protein</fullName>
    </submittedName>
</protein>
<reference evidence="2 3" key="1">
    <citation type="journal article" date="2022" name="Nat. Plants">
        <title>Genomes of leafy and leafless Platanthera orchids illuminate the evolution of mycoheterotrophy.</title>
        <authorList>
            <person name="Li M.H."/>
            <person name="Liu K.W."/>
            <person name="Li Z."/>
            <person name="Lu H.C."/>
            <person name="Ye Q.L."/>
            <person name="Zhang D."/>
            <person name="Wang J.Y."/>
            <person name="Li Y.F."/>
            <person name="Zhong Z.M."/>
            <person name="Liu X."/>
            <person name="Yu X."/>
            <person name="Liu D.K."/>
            <person name="Tu X.D."/>
            <person name="Liu B."/>
            <person name="Hao Y."/>
            <person name="Liao X.Y."/>
            <person name="Jiang Y.T."/>
            <person name="Sun W.H."/>
            <person name="Chen J."/>
            <person name="Chen Y.Q."/>
            <person name="Ai Y."/>
            <person name="Zhai J.W."/>
            <person name="Wu S.S."/>
            <person name="Zhou Z."/>
            <person name="Hsiao Y.Y."/>
            <person name="Wu W.L."/>
            <person name="Chen Y.Y."/>
            <person name="Lin Y.F."/>
            <person name="Hsu J.L."/>
            <person name="Li C.Y."/>
            <person name="Wang Z.W."/>
            <person name="Zhao X."/>
            <person name="Zhong W.Y."/>
            <person name="Ma X.K."/>
            <person name="Ma L."/>
            <person name="Huang J."/>
            <person name="Chen G.Z."/>
            <person name="Huang M.Z."/>
            <person name="Huang L."/>
            <person name="Peng D.H."/>
            <person name="Luo Y.B."/>
            <person name="Zou S.Q."/>
            <person name="Chen S.P."/>
            <person name="Lan S."/>
            <person name="Tsai W.C."/>
            <person name="Van de Peer Y."/>
            <person name="Liu Z.J."/>
        </authorList>
    </citation>
    <scope>NUCLEOTIDE SEQUENCE [LARGE SCALE GENOMIC DNA]</scope>
    <source>
        <strain evidence="2">Lor287</strain>
    </source>
</reference>
<feature type="compositionally biased region" description="Basic and acidic residues" evidence="1">
    <location>
        <begin position="1"/>
        <end position="13"/>
    </location>
</feature>
<evidence type="ECO:0000256" key="1">
    <source>
        <dbReference type="SAM" id="MobiDB-lite"/>
    </source>
</evidence>
<gene>
    <name evidence="2" type="ORF">KSP39_PZI005953</name>
</gene>
<evidence type="ECO:0000313" key="2">
    <source>
        <dbReference type="EMBL" id="KAK8948564.1"/>
    </source>
</evidence>
<feature type="region of interest" description="Disordered" evidence="1">
    <location>
        <begin position="1"/>
        <end position="36"/>
    </location>
</feature>
<keyword evidence="3" id="KW-1185">Reference proteome</keyword>
<dbReference type="EMBL" id="JBBWWQ010000004">
    <property type="protein sequence ID" value="KAK8948564.1"/>
    <property type="molecule type" value="Genomic_DNA"/>
</dbReference>
<dbReference type="Proteomes" id="UP001418222">
    <property type="component" value="Unassembled WGS sequence"/>
</dbReference>
<dbReference type="AlphaFoldDB" id="A0AAP0BRZ2"/>
<name>A0AAP0BRZ2_9ASPA</name>
<comment type="caution">
    <text evidence="2">The sequence shown here is derived from an EMBL/GenBank/DDBJ whole genome shotgun (WGS) entry which is preliminary data.</text>
</comment>
<sequence length="433" mass="48455">MKDFHYEQPEKELMGYSRGHLPENKRGQDSGDLLSPGKKYISLRDLQESGNGLLEAGVSHVASESRATEIPIETEKSVDLALDSEIVTSSIKAYAKSLEQIDDQSNASEIATSEFNDVPQETEFSQDVTQNSHTEFPDESFQDDFQNAAEISFEPQTVDYVIEKGADADLADENLSNSSEHATNTSIVVTSIEFEEAGANLLREITAVTNKSADENVISGTGKLTTTELVDVAPQIPFQLQIPSSTQFSETLPEIKEEIIIHPAVIAALSSPDENLPIESAQLSVIQTQLLNSEEAGMSASGMTVEKVEKWVEKENSVQDNLKNISLIKLRAMYKQKLDSKKNEKLEREKNSMIRRENFDFCSSIKQELADKIKQERKTSVFSKLDSNCKQKFNAEDQIQVYAVNPYFVREEKNSAQETELVRILIWREINGQ</sequence>